<dbReference type="AlphaFoldDB" id="A0A4Q1KTA2"/>
<sequence>MKRECRVPRGAVRAAAALVGAVVLGGCSSAPEPAPFSTEVEWPEGEPVGELEGTPWVQAVREYELVVAAGTNALDFSSSRFGVMAEGVTQGWYEEAVDGIEDGDLELWVGPRSFVVSSVVETEAGVTVVACHAPRDRVMAEPREASSTAVEYYLVEVDGHWVVDGGREERFGSCDASGAVQGVFVTPPDRELLTIDDPSVVVPPAGSEP</sequence>
<protein>
    <recommendedName>
        <fullName evidence="3">Lipoprotein</fullName>
    </recommendedName>
</protein>
<dbReference type="PROSITE" id="PS51257">
    <property type="entry name" value="PROKAR_LIPOPROTEIN"/>
    <property type="match status" value="1"/>
</dbReference>
<reference evidence="1 2" key="1">
    <citation type="submission" date="2019-01" db="EMBL/GenBank/DDBJ databases">
        <title>Oerskovia turbata Genome sequencing and assembly.</title>
        <authorList>
            <person name="Dou T."/>
        </authorList>
    </citation>
    <scope>NUCLEOTIDE SEQUENCE [LARGE SCALE GENOMIC DNA]</scope>
    <source>
        <strain evidence="1 2">JCM12123</strain>
    </source>
</reference>
<name>A0A4Q1KTA2_9CELL</name>
<evidence type="ECO:0000313" key="2">
    <source>
        <dbReference type="Proteomes" id="UP000289805"/>
    </source>
</evidence>
<gene>
    <name evidence="1" type="ORF">EQW78_12210</name>
</gene>
<evidence type="ECO:0000313" key="1">
    <source>
        <dbReference type="EMBL" id="RXR33242.1"/>
    </source>
</evidence>
<proteinExistence type="predicted"/>
<evidence type="ECO:0008006" key="3">
    <source>
        <dbReference type="Google" id="ProtNLM"/>
    </source>
</evidence>
<organism evidence="1 2">
    <name type="scientific">Oerskovia turbata</name>
    <dbReference type="NCBI Taxonomy" id="1713"/>
    <lineage>
        <taxon>Bacteria</taxon>
        <taxon>Bacillati</taxon>
        <taxon>Actinomycetota</taxon>
        <taxon>Actinomycetes</taxon>
        <taxon>Micrococcales</taxon>
        <taxon>Cellulomonadaceae</taxon>
        <taxon>Oerskovia</taxon>
    </lineage>
</organism>
<accession>A0A4Q1KTA2</accession>
<comment type="caution">
    <text evidence="1">The sequence shown here is derived from an EMBL/GenBank/DDBJ whole genome shotgun (WGS) entry which is preliminary data.</text>
</comment>
<dbReference type="Proteomes" id="UP000289805">
    <property type="component" value="Unassembled WGS sequence"/>
</dbReference>
<dbReference type="EMBL" id="SDJQ01000015">
    <property type="protein sequence ID" value="RXR33242.1"/>
    <property type="molecule type" value="Genomic_DNA"/>
</dbReference>
<dbReference type="STRING" id="1713.GCA_000718325_01510"/>